<dbReference type="Pfam" id="PF03357">
    <property type="entry name" value="Snf7"/>
    <property type="match status" value="1"/>
</dbReference>
<dbReference type="EMBL" id="LR743605">
    <property type="protein sequence ID" value="CAA2634762.1"/>
    <property type="molecule type" value="Genomic_DNA"/>
</dbReference>
<accession>A0A7I8JUH6</accession>
<organism evidence="4">
    <name type="scientific">Spirodela intermedia</name>
    <name type="common">Intermediate duckweed</name>
    <dbReference type="NCBI Taxonomy" id="51605"/>
    <lineage>
        <taxon>Eukaryota</taxon>
        <taxon>Viridiplantae</taxon>
        <taxon>Streptophyta</taxon>
        <taxon>Embryophyta</taxon>
        <taxon>Tracheophyta</taxon>
        <taxon>Spermatophyta</taxon>
        <taxon>Magnoliopsida</taxon>
        <taxon>Liliopsida</taxon>
        <taxon>Araceae</taxon>
        <taxon>Lemnoideae</taxon>
        <taxon>Spirodela</taxon>
    </lineage>
</organism>
<sequence length="116" mass="13574">MFRKLFHACSGESGSRSSTSRELQKTLEMLEGKEAALQQKISIEVERAKEFTKANNKQAALQCLKRKRFYEGQVEQIWDFQLRIHDQVIFPRDVFSCLFTSQLSLSYSLRMPRHSL</sequence>
<dbReference type="PANTHER" id="PTHR22761">
    <property type="entry name" value="CHARGED MULTIVESICULAR BODY PROTEIN"/>
    <property type="match status" value="1"/>
</dbReference>
<dbReference type="AlphaFoldDB" id="A0A7I8JUH6"/>
<gene>
    <name evidence="4" type="ORF">SI7747_18020156</name>
</gene>
<keyword evidence="5" id="KW-1185">Reference proteome</keyword>
<name>A0A7I8JUH6_SPIIN</name>
<protein>
    <submittedName>
        <fullName evidence="4">Uncharacterized protein</fullName>
    </submittedName>
</protein>
<dbReference type="GO" id="GO:0009898">
    <property type="term" value="C:cytoplasmic side of plasma membrane"/>
    <property type="evidence" value="ECO:0007669"/>
    <property type="project" value="TreeGrafter"/>
</dbReference>
<dbReference type="GO" id="GO:0032511">
    <property type="term" value="P:late endosome to vacuole transport via multivesicular body sorting pathway"/>
    <property type="evidence" value="ECO:0007669"/>
    <property type="project" value="TreeGrafter"/>
</dbReference>
<proteinExistence type="inferred from homology"/>
<dbReference type="GO" id="GO:0006900">
    <property type="term" value="P:vesicle budding from membrane"/>
    <property type="evidence" value="ECO:0007669"/>
    <property type="project" value="TreeGrafter"/>
</dbReference>
<dbReference type="GO" id="GO:0005771">
    <property type="term" value="C:multivesicular body"/>
    <property type="evidence" value="ECO:0007669"/>
    <property type="project" value="TreeGrafter"/>
</dbReference>
<dbReference type="Proteomes" id="UP001189122">
    <property type="component" value="Unassembled WGS sequence"/>
</dbReference>
<evidence type="ECO:0000313" key="5">
    <source>
        <dbReference type="Proteomes" id="UP001189122"/>
    </source>
</evidence>
<reference evidence="4 5" key="1">
    <citation type="submission" date="2019-12" db="EMBL/GenBank/DDBJ databases">
        <authorList>
            <person name="Scholz U."/>
            <person name="Mascher M."/>
            <person name="Fiebig A."/>
        </authorList>
    </citation>
    <scope>NUCLEOTIDE SEQUENCE</scope>
</reference>
<dbReference type="InterPro" id="IPR005024">
    <property type="entry name" value="Snf7_fam"/>
</dbReference>
<evidence type="ECO:0000256" key="2">
    <source>
        <dbReference type="ARBA" id="ARBA00006190"/>
    </source>
</evidence>
<dbReference type="EMBL" id="CACRZD030000018">
    <property type="protein sequence ID" value="CAA6673739.1"/>
    <property type="molecule type" value="Genomic_DNA"/>
</dbReference>
<evidence type="ECO:0000256" key="3">
    <source>
        <dbReference type="ARBA" id="ARBA00022753"/>
    </source>
</evidence>
<keyword evidence="3" id="KW-0967">Endosome</keyword>
<dbReference type="PANTHER" id="PTHR22761:SF10">
    <property type="entry name" value="GH13992P"/>
    <property type="match status" value="1"/>
</dbReference>
<comment type="similarity">
    <text evidence="2">Belongs to the SNF7 family.</text>
</comment>
<dbReference type="Gene3D" id="1.10.287.1060">
    <property type="entry name" value="ESAT-6-like"/>
    <property type="match status" value="1"/>
</dbReference>
<dbReference type="GO" id="GO:0000815">
    <property type="term" value="C:ESCRT III complex"/>
    <property type="evidence" value="ECO:0007669"/>
    <property type="project" value="TreeGrafter"/>
</dbReference>
<evidence type="ECO:0000313" key="4">
    <source>
        <dbReference type="EMBL" id="CAA2634762.1"/>
    </source>
</evidence>
<comment type="subcellular location">
    <subcellularLocation>
        <location evidence="1">Endosome</location>
    </subcellularLocation>
</comment>
<evidence type="ECO:0000256" key="1">
    <source>
        <dbReference type="ARBA" id="ARBA00004177"/>
    </source>
</evidence>